<organism evidence="6 8">
    <name type="scientific">Thermus tengchongensis</name>
    <dbReference type="NCBI Taxonomy" id="1214928"/>
    <lineage>
        <taxon>Bacteria</taxon>
        <taxon>Thermotogati</taxon>
        <taxon>Deinococcota</taxon>
        <taxon>Deinococci</taxon>
        <taxon>Thermales</taxon>
        <taxon>Thermaceae</taxon>
        <taxon>Thermus</taxon>
    </lineage>
</organism>
<comment type="caution">
    <text evidence="6">The sequence shown here is derived from an EMBL/GenBank/DDBJ whole genome shotgun (WGS) entry which is preliminary data.</text>
</comment>
<feature type="domain" description="Dehydrogenase E1 component" evidence="4">
    <location>
        <begin position="10"/>
        <end position="303"/>
    </location>
</feature>
<dbReference type="Gene3D" id="3.40.50.970">
    <property type="match status" value="1"/>
</dbReference>
<evidence type="ECO:0000256" key="3">
    <source>
        <dbReference type="ARBA" id="ARBA00023052"/>
    </source>
</evidence>
<dbReference type="GO" id="GO:0006086">
    <property type="term" value="P:pyruvate decarboxylation to acetyl-CoA"/>
    <property type="evidence" value="ECO:0007669"/>
    <property type="project" value="TreeGrafter"/>
</dbReference>
<dbReference type="AlphaFoldDB" id="A0A4Y9FAV6"/>
<dbReference type="SUPFAM" id="SSF52518">
    <property type="entry name" value="Thiamin diphosphate-binding fold (THDP-binding)"/>
    <property type="match status" value="1"/>
</dbReference>
<dbReference type="Proteomes" id="UP000297668">
    <property type="component" value="Unassembled WGS sequence"/>
</dbReference>
<reference evidence="7 8" key="1">
    <citation type="submission" date="2019-03" db="EMBL/GenBank/DDBJ databases">
        <title>Thermus tengchongensis species for the arsenic transformation mechanism.</title>
        <authorList>
            <person name="Yuan G.C."/>
        </authorList>
    </citation>
    <scope>NUCLEOTIDE SEQUENCE [LARGE SCALE GENOMIC DNA]</scope>
    <source>
        <strain evidence="6 8">15W</strain>
        <strain evidence="5 7">15Y</strain>
    </source>
</reference>
<comment type="cofactor">
    <cofactor evidence="1">
        <name>thiamine diphosphate</name>
        <dbReference type="ChEBI" id="CHEBI:58937"/>
    </cofactor>
</comment>
<dbReference type="InterPro" id="IPR029061">
    <property type="entry name" value="THDP-binding"/>
</dbReference>
<proteinExistence type="predicted"/>
<evidence type="ECO:0000256" key="2">
    <source>
        <dbReference type="ARBA" id="ARBA00023002"/>
    </source>
</evidence>
<gene>
    <name evidence="5" type="ORF">E0489_11160</name>
    <name evidence="6" type="ORF">E0687_11500</name>
</gene>
<sequence length="323" mass="35467">MALLDLYRLMYRIRRFEERVERLFLAGKIPGFVHLYIGQEAVAAGVLSHFRLGDYLTSTHRGHGHALAVGVDPKAMMAELFGRATGVCQGKGGSMHLFEASRGMLGANGIVAGGIPIAVGAGLGLKVLGKQGVVFCFFGDGALGRGVLHEGLNLAALWGLPVLFVLENNRYASTTGFAESHAFRVPDLIAAYKVPYLEVDGSDVEEVHKATGELLTKVRHGGGPAFLEAHTYRFRGHYVGDPERYRSRQEVEEARGRDPLSIARVRLLASGLSPEKLEELEREEEELLERAVVFAEESPWPDPKEALADLFVEPTRDYPWEEG</sequence>
<dbReference type="InterPro" id="IPR001017">
    <property type="entry name" value="DH_E1"/>
</dbReference>
<dbReference type="InterPro" id="IPR050642">
    <property type="entry name" value="PDH_E1_Alpha_Subunit"/>
</dbReference>
<evidence type="ECO:0000313" key="5">
    <source>
        <dbReference type="EMBL" id="TFU14872.1"/>
    </source>
</evidence>
<keyword evidence="6" id="KW-0670">Pyruvate</keyword>
<dbReference type="OrthoDB" id="9766715at2"/>
<keyword evidence="7" id="KW-1185">Reference proteome</keyword>
<accession>A0A4Y9FAV6</accession>
<dbReference type="Proteomes" id="UP000297244">
    <property type="component" value="Unassembled WGS sequence"/>
</dbReference>
<evidence type="ECO:0000256" key="1">
    <source>
        <dbReference type="ARBA" id="ARBA00001964"/>
    </source>
</evidence>
<dbReference type="EMBL" id="SJZF01000026">
    <property type="protein sequence ID" value="TFU25308.1"/>
    <property type="molecule type" value="Genomic_DNA"/>
</dbReference>
<keyword evidence="3" id="KW-0786">Thiamine pyrophosphate</keyword>
<name>A0A4Y9FAV6_9DEIN</name>
<dbReference type="RefSeq" id="WP_135260927.1">
    <property type="nucleotide sequence ID" value="NZ_ML214259.1"/>
</dbReference>
<evidence type="ECO:0000313" key="6">
    <source>
        <dbReference type="EMBL" id="TFU25308.1"/>
    </source>
</evidence>
<dbReference type="EMBL" id="SKBL01000024">
    <property type="protein sequence ID" value="TFU14872.1"/>
    <property type="molecule type" value="Genomic_DNA"/>
</dbReference>
<dbReference type="PANTHER" id="PTHR11516:SF60">
    <property type="entry name" value="PYRUVATE DEHYDROGENASE E1 COMPONENT SUBUNIT ALPHA"/>
    <property type="match status" value="1"/>
</dbReference>
<dbReference type="GO" id="GO:0004739">
    <property type="term" value="F:pyruvate dehydrogenase (acetyl-transferring) activity"/>
    <property type="evidence" value="ECO:0007669"/>
    <property type="project" value="TreeGrafter"/>
</dbReference>
<dbReference type="Pfam" id="PF00676">
    <property type="entry name" value="E1_dh"/>
    <property type="match status" value="1"/>
</dbReference>
<evidence type="ECO:0000313" key="7">
    <source>
        <dbReference type="Proteomes" id="UP000297244"/>
    </source>
</evidence>
<protein>
    <submittedName>
        <fullName evidence="6">Pyruvate dehydrogenase (Acetyl-transferring) E1 component subunit alpha</fullName>
    </submittedName>
</protein>
<evidence type="ECO:0000313" key="8">
    <source>
        <dbReference type="Proteomes" id="UP000297668"/>
    </source>
</evidence>
<evidence type="ECO:0000259" key="4">
    <source>
        <dbReference type="Pfam" id="PF00676"/>
    </source>
</evidence>
<dbReference type="PANTHER" id="PTHR11516">
    <property type="entry name" value="PYRUVATE DEHYDROGENASE E1 COMPONENT, ALPHA SUBUNIT BACTERIAL AND ORGANELLAR"/>
    <property type="match status" value="1"/>
</dbReference>
<dbReference type="CDD" id="cd02000">
    <property type="entry name" value="TPP_E1_PDC_ADC_BCADC"/>
    <property type="match status" value="1"/>
</dbReference>
<keyword evidence="2" id="KW-0560">Oxidoreductase</keyword>